<protein>
    <submittedName>
        <fullName evidence="1">Uncharacterized protein</fullName>
    </submittedName>
</protein>
<name>A0A4R5NH07_9LACO</name>
<comment type="caution">
    <text evidence="1">The sequence shown here is derived from an EMBL/GenBank/DDBJ whole genome shotgun (WGS) entry which is preliminary data.</text>
</comment>
<dbReference type="OrthoDB" id="9812818at2"/>
<dbReference type="Gene3D" id="3.30.930.20">
    <property type="entry name" value="Protein of unknown function DUF1054"/>
    <property type="match status" value="1"/>
</dbReference>
<dbReference type="SUPFAM" id="SSF142913">
    <property type="entry name" value="YktB/PF0168-like"/>
    <property type="match status" value="1"/>
</dbReference>
<accession>A0A4R5NH07</accession>
<evidence type="ECO:0000313" key="1">
    <source>
        <dbReference type="EMBL" id="TDG73214.1"/>
    </source>
</evidence>
<reference evidence="1 2" key="1">
    <citation type="journal article" date="2019" name="Appl. Microbiol. Biotechnol.">
        <title>Uncovering carbohydrate metabolism through a genotype-phenotype association study of 56 lactic acid bacteria genomes.</title>
        <authorList>
            <person name="Buron-Moles G."/>
            <person name="Chailyan A."/>
            <person name="Dolejs I."/>
            <person name="Forster J."/>
            <person name="Miks M.H."/>
        </authorList>
    </citation>
    <scope>NUCLEOTIDE SEQUENCE [LARGE SCALE GENOMIC DNA]</scope>
    <source>
        <strain evidence="1 2">ATCC 49373</strain>
    </source>
</reference>
<gene>
    <name evidence="1" type="ORF">C5L31_000461</name>
</gene>
<proteinExistence type="predicted"/>
<sequence length="199" mass="23184">MFNKSDFEVFEIPDLAGRLAAVRKTLDPKFDEIAPRIIEILSNEKETYAHVAMHRRRHKNPPTNTWVAFSESKRGYKMMPHVELGFWDDRLFLWLAGLTELKDRKKFVTDLKDNDSLSSHVDSADWQLCGDHTKKNIVPLTNDNYVRLLQRYNQTTKAEFLVGRVWLKDNPIFKDPVALNDSIIQVTRGIAPLYQILNK</sequence>
<dbReference type="AlphaFoldDB" id="A0A4R5NH07"/>
<organism evidence="1 2">
    <name type="scientific">Secundilactobacillus malefermentans</name>
    <dbReference type="NCBI Taxonomy" id="176292"/>
    <lineage>
        <taxon>Bacteria</taxon>
        <taxon>Bacillati</taxon>
        <taxon>Bacillota</taxon>
        <taxon>Bacilli</taxon>
        <taxon>Lactobacillales</taxon>
        <taxon>Lactobacillaceae</taxon>
        <taxon>Secundilactobacillus</taxon>
    </lineage>
</organism>
<dbReference type="InterPro" id="IPR053707">
    <property type="entry name" value="UPF0637_domain_sf"/>
</dbReference>
<keyword evidence="2" id="KW-1185">Reference proteome</keyword>
<dbReference type="Proteomes" id="UP000294854">
    <property type="component" value="Unassembled WGS sequence"/>
</dbReference>
<dbReference type="EMBL" id="PUFO01000090">
    <property type="protein sequence ID" value="TDG73214.1"/>
    <property type="molecule type" value="Genomic_DNA"/>
</dbReference>
<evidence type="ECO:0000313" key="2">
    <source>
        <dbReference type="Proteomes" id="UP000294854"/>
    </source>
</evidence>
<dbReference type="InterPro" id="IPR009403">
    <property type="entry name" value="UPF0637"/>
</dbReference>
<dbReference type="RefSeq" id="WP_010620670.1">
    <property type="nucleotide sequence ID" value="NZ_PUFO01000090.1"/>
</dbReference>
<dbReference type="Pfam" id="PF06335">
    <property type="entry name" value="DUF1054"/>
    <property type="match status" value="1"/>
</dbReference>
<dbReference type="STRING" id="1122149.FD44_GL001704"/>